<comment type="caution">
    <text evidence="1">The sequence shown here is derived from an EMBL/GenBank/DDBJ whole genome shotgun (WGS) entry which is preliminary data.</text>
</comment>
<name>A0ACC1B3F9_9ROSI</name>
<evidence type="ECO:0000313" key="1">
    <source>
        <dbReference type="EMBL" id="KAJ0093480.1"/>
    </source>
</evidence>
<evidence type="ECO:0000313" key="2">
    <source>
        <dbReference type="Proteomes" id="UP001164250"/>
    </source>
</evidence>
<protein>
    <submittedName>
        <fullName evidence="1">Uncharacterized protein</fullName>
    </submittedName>
</protein>
<accession>A0ACC1B3F9</accession>
<keyword evidence="2" id="KW-1185">Reference proteome</keyword>
<proteinExistence type="predicted"/>
<reference evidence="2" key="1">
    <citation type="journal article" date="2023" name="G3 (Bethesda)">
        <title>Genome assembly and association tests identify interacting loci associated with vigor, precocity, and sex in interspecific pistachio rootstocks.</title>
        <authorList>
            <person name="Palmer W."/>
            <person name="Jacygrad E."/>
            <person name="Sagayaradj S."/>
            <person name="Cavanaugh K."/>
            <person name="Han R."/>
            <person name="Bertier L."/>
            <person name="Beede B."/>
            <person name="Kafkas S."/>
            <person name="Golino D."/>
            <person name="Preece J."/>
            <person name="Michelmore R."/>
        </authorList>
    </citation>
    <scope>NUCLEOTIDE SEQUENCE [LARGE SCALE GENOMIC DNA]</scope>
</reference>
<organism evidence="1 2">
    <name type="scientific">Pistacia atlantica</name>
    <dbReference type="NCBI Taxonomy" id="434234"/>
    <lineage>
        <taxon>Eukaryota</taxon>
        <taxon>Viridiplantae</taxon>
        <taxon>Streptophyta</taxon>
        <taxon>Embryophyta</taxon>
        <taxon>Tracheophyta</taxon>
        <taxon>Spermatophyta</taxon>
        <taxon>Magnoliopsida</taxon>
        <taxon>eudicotyledons</taxon>
        <taxon>Gunneridae</taxon>
        <taxon>Pentapetalae</taxon>
        <taxon>rosids</taxon>
        <taxon>malvids</taxon>
        <taxon>Sapindales</taxon>
        <taxon>Anacardiaceae</taxon>
        <taxon>Pistacia</taxon>
    </lineage>
</organism>
<sequence length="193" mass="22767">MGNGVRDCVRCVICLSKYESLVLQDLILNDSENAEMYRLHKQNPDIYTIERLAKDYRVTRQRVHAILWLKELEEEEEKKFGHPFNESVELLVDTCPEIPKVRMYHSGSWYVRSGESIKKMCYKLLVKTLAVVVLCGQMFTVTVVEFRVASLPYNPYFKVMPEAWDGTIKDLDVVHYEISRKEDEMLYQEFVRE</sequence>
<dbReference type="EMBL" id="CM047903">
    <property type="protein sequence ID" value="KAJ0093480.1"/>
    <property type="molecule type" value="Genomic_DNA"/>
</dbReference>
<gene>
    <name evidence="1" type="ORF">Patl1_26605</name>
</gene>
<dbReference type="Proteomes" id="UP001164250">
    <property type="component" value="Chromosome 7"/>
</dbReference>